<dbReference type="SMART" id="SM00353">
    <property type="entry name" value="HLH"/>
    <property type="match status" value="1"/>
</dbReference>
<dbReference type="PANTHER" id="PTHR23043">
    <property type="entry name" value="HYPOXIA-INDUCIBLE FACTOR 1 ALPHA"/>
    <property type="match status" value="1"/>
</dbReference>
<dbReference type="SUPFAM" id="SSF47459">
    <property type="entry name" value="HLH, helix-loop-helix DNA-binding domain"/>
    <property type="match status" value="1"/>
</dbReference>
<evidence type="ECO:0000313" key="17">
    <source>
        <dbReference type="Proteomes" id="UP000694397"/>
    </source>
</evidence>
<dbReference type="InterPro" id="IPR013767">
    <property type="entry name" value="PAS_fold"/>
</dbReference>
<dbReference type="RefSeq" id="XP_018607083.2">
    <property type="nucleotide sequence ID" value="XM_018751567.2"/>
</dbReference>
<feature type="domain" description="BHLH" evidence="15">
    <location>
        <begin position="13"/>
        <end position="66"/>
    </location>
</feature>
<dbReference type="SMART" id="SM00091">
    <property type="entry name" value="PAS"/>
    <property type="match status" value="2"/>
</dbReference>
<reference evidence="16" key="3">
    <citation type="submission" date="2025-09" db="UniProtKB">
        <authorList>
            <consortium name="Ensembl"/>
        </authorList>
    </citation>
    <scope>IDENTIFICATION</scope>
</reference>
<evidence type="ECO:0000256" key="5">
    <source>
        <dbReference type="ARBA" id="ARBA00022737"/>
    </source>
</evidence>
<evidence type="ECO:0000259" key="15">
    <source>
        <dbReference type="PROSITE" id="PS50888"/>
    </source>
</evidence>
<keyword evidence="8" id="KW-0238">DNA-binding</keyword>
<dbReference type="PANTHER" id="PTHR23043:SF7">
    <property type="entry name" value="HYPOXIA-INDUCIBLE FACTOR 1-ALPHA"/>
    <property type="match status" value="1"/>
</dbReference>
<dbReference type="InterPro" id="IPR014887">
    <property type="entry name" value="HIF-1_CTAD"/>
</dbReference>
<comment type="subcellular location">
    <subcellularLocation>
        <location evidence="2">Cytoplasm</location>
    </subcellularLocation>
    <subcellularLocation>
        <location evidence="1">Nucleus</location>
    </subcellularLocation>
</comment>
<dbReference type="OrthoDB" id="6021714at2759"/>
<evidence type="ECO:0000256" key="4">
    <source>
        <dbReference type="ARBA" id="ARBA00022490"/>
    </source>
</evidence>
<dbReference type="CDD" id="cd00130">
    <property type="entry name" value="PAS"/>
    <property type="match status" value="2"/>
</dbReference>
<feature type="domain" description="PAS" evidence="14">
    <location>
        <begin position="102"/>
        <end position="168"/>
    </location>
</feature>
<reference evidence="16" key="2">
    <citation type="submission" date="2025-08" db="UniProtKB">
        <authorList>
            <consortium name="Ensembl"/>
        </authorList>
    </citation>
    <scope>IDENTIFICATION</scope>
</reference>
<dbReference type="GO" id="GO:0000981">
    <property type="term" value="F:DNA-binding transcription factor activity, RNA polymerase II-specific"/>
    <property type="evidence" value="ECO:0007669"/>
    <property type="project" value="TreeGrafter"/>
</dbReference>
<evidence type="ECO:0000256" key="12">
    <source>
        <dbReference type="ARBA" id="ARBA00023278"/>
    </source>
</evidence>
<keyword evidence="6" id="KW-0832">Ubl conjugation</keyword>
<keyword evidence="7" id="KW-0805">Transcription regulation</keyword>
<dbReference type="GO" id="GO:0071456">
    <property type="term" value="P:cellular response to hypoxia"/>
    <property type="evidence" value="ECO:0007669"/>
    <property type="project" value="TreeGrafter"/>
</dbReference>
<dbReference type="GO" id="GO:0005737">
    <property type="term" value="C:cytoplasm"/>
    <property type="evidence" value="ECO:0007669"/>
    <property type="project" value="UniProtKB-SubCell"/>
</dbReference>
<dbReference type="GO" id="GO:0046983">
    <property type="term" value="F:protein dimerization activity"/>
    <property type="evidence" value="ECO:0007669"/>
    <property type="project" value="InterPro"/>
</dbReference>
<accession>A0A8C9SJS1</accession>
<proteinExistence type="predicted"/>
<dbReference type="Pfam" id="PF08778">
    <property type="entry name" value="HIF-1a_CTAD"/>
    <property type="match status" value="1"/>
</dbReference>
<dbReference type="SMART" id="SM00086">
    <property type="entry name" value="PAC"/>
    <property type="match status" value="1"/>
</dbReference>
<sequence length="701" mass="78191">MSEAKRKRLSSEWRRARSRASARSRRERESQLFRELAGALPSAPGPAGHMDKASLIRLTLTYLRLREILDDLGHMQSSADGKPHAVCPGTPGCNSGTTPCDEKVLDSALGGFMLLVSHSGQVIYATGAVTAHTGINQMDLIGQSLFQFMHPSDLREMREILSSKTDLETQKQRDLFLRMKCTLTCQGRTVNLKSASWKVLHCTGVRRPSVALGSSCLILLCQPLPDLVPSAWDAYLNCTAFLSRHTLDMRFSYCQPRVSEFIGYTETELLGQSVYRYYHALDCEHILKTHLSLFSKGKVSTGKYRLLVKNGGFVWVETNATVVYSSRSGQPQSVICINYILSEVEQPDVLFSLEQKEYLLKPIPCSSITASSLSPQGSGYRGCSEFTAEESVPSPVHETGDRMETEHTVPITETLLELDREDIPEEAAQEFSEEDLDTLAPYIPMDGEDFLLSPISEEVDDKADMGQQGCYLDCFVLPCFDVQSYAKADSNCNSPGPCDSLHGPLFPSMFSQISSPPTSPVAPMPLDSKYWQREKSHYSKRIPDGSGQWRYEDCLWKRHWNVGRFPHSRDKQQCGCPSWTYRQPAASQWRKIKPDPISYTQVKETVPGWWSSGEPTNGYERPLGFVPWAPQYSDPPSSPPDRSSIYSGLSCPLKAEWTGSVLPVLSPLECEVNAPVDPASCLLRGPEIISVLDQATYRFCP</sequence>
<dbReference type="Pfam" id="PF00989">
    <property type="entry name" value="PAS"/>
    <property type="match status" value="1"/>
</dbReference>
<dbReference type="FunFam" id="3.30.450.20:FF:000015">
    <property type="entry name" value="Hypoxia-inducible factor 1-alpha isoform 1"/>
    <property type="match status" value="1"/>
</dbReference>
<name>A0A8C9SJS1_SCLFO</name>
<dbReference type="GeneTree" id="ENSGT00940000156774"/>
<evidence type="ECO:0000256" key="8">
    <source>
        <dbReference type="ARBA" id="ARBA00023125"/>
    </source>
</evidence>
<keyword evidence="10" id="KW-0804">Transcription</keyword>
<feature type="domain" description="PAS" evidence="14">
    <location>
        <begin position="248"/>
        <end position="297"/>
    </location>
</feature>
<keyword evidence="5" id="KW-0677">Repeat</keyword>
<dbReference type="PROSITE" id="PS50888">
    <property type="entry name" value="BHLH"/>
    <property type="match status" value="1"/>
</dbReference>
<dbReference type="InterPro" id="IPR011598">
    <property type="entry name" value="bHLH_dom"/>
</dbReference>
<dbReference type="GO" id="GO:0005634">
    <property type="term" value="C:nucleus"/>
    <property type="evidence" value="ECO:0007669"/>
    <property type="project" value="UniProtKB-SubCell"/>
</dbReference>
<dbReference type="AlphaFoldDB" id="A0A8C9SJS1"/>
<evidence type="ECO:0000256" key="9">
    <source>
        <dbReference type="ARBA" id="ARBA00023159"/>
    </source>
</evidence>
<feature type="region of interest" description="Disordered" evidence="13">
    <location>
        <begin position="1"/>
        <end position="28"/>
    </location>
</feature>
<evidence type="ECO:0000256" key="11">
    <source>
        <dbReference type="ARBA" id="ARBA00023242"/>
    </source>
</evidence>
<keyword evidence="12" id="KW-0379">Hydroxylation</keyword>
<dbReference type="Pfam" id="PF08447">
    <property type="entry name" value="PAS_3"/>
    <property type="match status" value="1"/>
</dbReference>
<evidence type="ECO:0000256" key="7">
    <source>
        <dbReference type="ARBA" id="ARBA00023015"/>
    </source>
</evidence>
<evidence type="ECO:0000256" key="13">
    <source>
        <dbReference type="SAM" id="MobiDB-lite"/>
    </source>
</evidence>
<evidence type="ECO:0000256" key="1">
    <source>
        <dbReference type="ARBA" id="ARBA00004123"/>
    </source>
</evidence>
<keyword evidence="11" id="KW-0539">Nucleus</keyword>
<dbReference type="Ensembl" id="ENSSFOT00015033098.2">
    <property type="protein sequence ID" value="ENSSFOP00015032733.2"/>
    <property type="gene ID" value="ENSSFOG00015020928.2"/>
</dbReference>
<dbReference type="Gene3D" id="3.30.450.20">
    <property type="entry name" value="PAS domain"/>
    <property type="match status" value="2"/>
</dbReference>
<evidence type="ECO:0000256" key="2">
    <source>
        <dbReference type="ARBA" id="ARBA00004496"/>
    </source>
</evidence>
<dbReference type="InterPro" id="IPR001610">
    <property type="entry name" value="PAC"/>
</dbReference>
<protein>
    <recommendedName>
        <fullName evidence="3">Hypoxia-inducible factor 1-alpha</fullName>
    </recommendedName>
</protein>
<dbReference type="Pfam" id="PF11413">
    <property type="entry name" value="HIF-1"/>
    <property type="match status" value="1"/>
</dbReference>
<dbReference type="InterPro" id="IPR035965">
    <property type="entry name" value="PAS-like_dom_sf"/>
</dbReference>
<keyword evidence="17" id="KW-1185">Reference proteome</keyword>
<dbReference type="InterPro" id="IPR000014">
    <property type="entry name" value="PAS"/>
</dbReference>
<dbReference type="InterPro" id="IPR036638">
    <property type="entry name" value="HLH_DNA-bd_sf"/>
</dbReference>
<dbReference type="Pfam" id="PF23171">
    <property type="entry name" value="bHLH_HIF1A"/>
    <property type="match status" value="1"/>
</dbReference>
<dbReference type="Proteomes" id="UP000694397">
    <property type="component" value="Chromosome 4"/>
</dbReference>
<dbReference type="PROSITE" id="PS50112">
    <property type="entry name" value="PAS"/>
    <property type="match status" value="2"/>
</dbReference>
<gene>
    <name evidence="16" type="primary">hif1al2</name>
</gene>
<dbReference type="GO" id="GO:0000977">
    <property type="term" value="F:RNA polymerase II transcription regulatory region sequence-specific DNA binding"/>
    <property type="evidence" value="ECO:0007669"/>
    <property type="project" value="TreeGrafter"/>
</dbReference>
<dbReference type="SUPFAM" id="SSF55785">
    <property type="entry name" value="PYP-like sensor domain (PAS domain)"/>
    <property type="match status" value="2"/>
</dbReference>
<evidence type="ECO:0000313" key="16">
    <source>
        <dbReference type="Ensembl" id="ENSSFOP00015032733.2"/>
    </source>
</evidence>
<keyword evidence="9" id="KW-0010">Activator</keyword>
<keyword evidence="4" id="KW-0963">Cytoplasm</keyword>
<dbReference type="InterPro" id="IPR013655">
    <property type="entry name" value="PAS_fold_3"/>
</dbReference>
<evidence type="ECO:0000256" key="6">
    <source>
        <dbReference type="ARBA" id="ARBA00022843"/>
    </source>
</evidence>
<organism evidence="16 17">
    <name type="scientific">Scleropages formosus</name>
    <name type="common">Asian bonytongue</name>
    <name type="synonym">Osteoglossum formosum</name>
    <dbReference type="NCBI Taxonomy" id="113540"/>
    <lineage>
        <taxon>Eukaryota</taxon>
        <taxon>Metazoa</taxon>
        <taxon>Chordata</taxon>
        <taxon>Craniata</taxon>
        <taxon>Vertebrata</taxon>
        <taxon>Euteleostomi</taxon>
        <taxon>Actinopterygii</taxon>
        <taxon>Neopterygii</taxon>
        <taxon>Teleostei</taxon>
        <taxon>Osteoglossocephala</taxon>
        <taxon>Osteoglossomorpha</taxon>
        <taxon>Osteoglossiformes</taxon>
        <taxon>Osteoglossidae</taxon>
        <taxon>Scleropages</taxon>
    </lineage>
</organism>
<dbReference type="InterPro" id="IPR021537">
    <property type="entry name" value="HIF_alpha-like"/>
</dbReference>
<evidence type="ECO:0000259" key="14">
    <source>
        <dbReference type="PROSITE" id="PS50112"/>
    </source>
</evidence>
<dbReference type="NCBIfam" id="TIGR00229">
    <property type="entry name" value="sensory_box"/>
    <property type="match status" value="1"/>
</dbReference>
<evidence type="ECO:0000256" key="10">
    <source>
        <dbReference type="ARBA" id="ARBA00023163"/>
    </source>
</evidence>
<reference evidence="16 17" key="1">
    <citation type="submission" date="2019-04" db="EMBL/GenBank/DDBJ databases">
        <authorList>
            <consortium name="Wellcome Sanger Institute Data Sharing"/>
        </authorList>
    </citation>
    <scope>NUCLEOTIDE SEQUENCE [LARGE SCALE GENOMIC DNA]</scope>
</reference>
<dbReference type="GeneID" id="108934068"/>
<evidence type="ECO:0000256" key="3">
    <source>
        <dbReference type="ARBA" id="ARBA00014446"/>
    </source>
</evidence>